<reference evidence="1" key="1">
    <citation type="submission" date="2017-05" db="UniProtKB">
        <authorList>
            <consortium name="EnsemblMetazoa"/>
        </authorList>
    </citation>
    <scope>IDENTIFICATION</scope>
</reference>
<accession>A0A1X7SXG7</accession>
<organism evidence="1">
    <name type="scientific">Amphimedon queenslandica</name>
    <name type="common">Sponge</name>
    <dbReference type="NCBI Taxonomy" id="400682"/>
    <lineage>
        <taxon>Eukaryota</taxon>
        <taxon>Metazoa</taxon>
        <taxon>Porifera</taxon>
        <taxon>Demospongiae</taxon>
        <taxon>Heteroscleromorpha</taxon>
        <taxon>Haplosclerida</taxon>
        <taxon>Niphatidae</taxon>
        <taxon>Amphimedon</taxon>
    </lineage>
</organism>
<protein>
    <recommendedName>
        <fullName evidence="2">FAR1 domain-containing protein</fullName>
    </recommendedName>
</protein>
<name>A0A1X7SXG7_AMPQE</name>
<dbReference type="AlphaFoldDB" id="A0A1X7SXG7"/>
<evidence type="ECO:0008006" key="2">
    <source>
        <dbReference type="Google" id="ProtNLM"/>
    </source>
</evidence>
<dbReference type="EnsemblMetazoa" id="Aqu2.1.06776_001">
    <property type="protein sequence ID" value="Aqu2.1.06776_001"/>
    <property type="gene ID" value="Aqu2.1.06776"/>
</dbReference>
<sequence length="120" mass="13875">MAAATDFKLGEKFSSFDDFESKLEQNKPSEKFVEMWTRDLFKDIQKDCQYHISLKVAQFGSSLEVTSICTEHNHDVSKTLFQHFPRQRRLSPVSVKKQPKAKAWFCRKCHLSAAKACNNS</sequence>
<proteinExistence type="predicted"/>
<dbReference type="InParanoid" id="A0A1X7SXG7"/>
<evidence type="ECO:0000313" key="1">
    <source>
        <dbReference type="EnsemblMetazoa" id="Aqu2.1.06776_001"/>
    </source>
</evidence>